<dbReference type="OrthoDB" id="434783at2759"/>
<dbReference type="Proteomes" id="UP000053989">
    <property type="component" value="Unassembled WGS sequence"/>
</dbReference>
<dbReference type="HOGENOM" id="CLU_011151_1_0_1"/>
<proteinExistence type="predicted"/>
<reference evidence="2" key="2">
    <citation type="submission" date="2015-01" db="EMBL/GenBank/DDBJ databases">
        <title>Evolutionary Origins and Diversification of the Mycorrhizal Mutualists.</title>
        <authorList>
            <consortium name="DOE Joint Genome Institute"/>
            <consortium name="Mycorrhizal Genomics Consortium"/>
            <person name="Kohler A."/>
            <person name="Kuo A."/>
            <person name="Nagy L.G."/>
            <person name="Floudas D."/>
            <person name="Copeland A."/>
            <person name="Barry K.W."/>
            <person name="Cichocki N."/>
            <person name="Veneault-Fourrey C."/>
            <person name="LaButti K."/>
            <person name="Lindquist E.A."/>
            <person name="Lipzen A."/>
            <person name="Lundell T."/>
            <person name="Morin E."/>
            <person name="Murat C."/>
            <person name="Riley R."/>
            <person name="Ohm R."/>
            <person name="Sun H."/>
            <person name="Tunlid A."/>
            <person name="Henrissat B."/>
            <person name="Grigoriev I.V."/>
            <person name="Hibbett D.S."/>
            <person name="Martin F."/>
        </authorList>
    </citation>
    <scope>NUCLEOTIDE SEQUENCE [LARGE SCALE GENOMIC DNA]</scope>
    <source>
        <strain evidence="2">Foug A</strain>
    </source>
</reference>
<keyword evidence="2" id="KW-1185">Reference proteome</keyword>
<evidence type="ECO:0008006" key="3">
    <source>
        <dbReference type="Google" id="ProtNLM"/>
    </source>
</evidence>
<dbReference type="InParanoid" id="A0A0C3DN17"/>
<accession>A0A0C3DN17</accession>
<dbReference type="AlphaFoldDB" id="A0A0C3DN17"/>
<evidence type="ECO:0000313" key="1">
    <source>
        <dbReference type="EMBL" id="KIM57436.1"/>
    </source>
</evidence>
<evidence type="ECO:0000313" key="2">
    <source>
        <dbReference type="Proteomes" id="UP000053989"/>
    </source>
</evidence>
<organism evidence="1 2">
    <name type="scientific">Scleroderma citrinum Foug A</name>
    <dbReference type="NCBI Taxonomy" id="1036808"/>
    <lineage>
        <taxon>Eukaryota</taxon>
        <taxon>Fungi</taxon>
        <taxon>Dikarya</taxon>
        <taxon>Basidiomycota</taxon>
        <taxon>Agaricomycotina</taxon>
        <taxon>Agaricomycetes</taxon>
        <taxon>Agaricomycetidae</taxon>
        <taxon>Boletales</taxon>
        <taxon>Sclerodermatineae</taxon>
        <taxon>Sclerodermataceae</taxon>
        <taxon>Scleroderma</taxon>
    </lineage>
</organism>
<name>A0A0C3DN17_9AGAM</name>
<reference evidence="1 2" key="1">
    <citation type="submission" date="2014-04" db="EMBL/GenBank/DDBJ databases">
        <authorList>
            <consortium name="DOE Joint Genome Institute"/>
            <person name="Kuo A."/>
            <person name="Kohler A."/>
            <person name="Nagy L.G."/>
            <person name="Floudas D."/>
            <person name="Copeland A."/>
            <person name="Barry K.W."/>
            <person name="Cichocki N."/>
            <person name="Veneault-Fourrey C."/>
            <person name="LaButti K."/>
            <person name="Lindquist E.A."/>
            <person name="Lipzen A."/>
            <person name="Lundell T."/>
            <person name="Morin E."/>
            <person name="Murat C."/>
            <person name="Sun H."/>
            <person name="Tunlid A."/>
            <person name="Henrissat B."/>
            <person name="Grigoriev I.V."/>
            <person name="Hibbett D.S."/>
            <person name="Martin F."/>
            <person name="Nordberg H.P."/>
            <person name="Cantor M.N."/>
            <person name="Hua S.X."/>
        </authorList>
    </citation>
    <scope>NUCLEOTIDE SEQUENCE [LARGE SCALE GENOMIC DNA]</scope>
    <source>
        <strain evidence="1 2">Foug A</strain>
    </source>
</reference>
<gene>
    <name evidence="1" type="ORF">SCLCIDRAFT_16986</name>
</gene>
<dbReference type="EMBL" id="KN822101">
    <property type="protein sequence ID" value="KIM57436.1"/>
    <property type="molecule type" value="Genomic_DNA"/>
</dbReference>
<protein>
    <recommendedName>
        <fullName evidence="3">F-box domain-containing protein</fullName>
    </recommendedName>
</protein>
<sequence>MAQRFLSPFEQLAFTNPVLDRIAFYIAVDPFLGPPSNLVPLLLTSRSVYNHLCFQRNSPLYASIFRHKFDCAAVERRLSPGWTFTPYLAEELRARCIALKYIRRGTVALDDDRDALWSSYLMMLENDGCNEKQLCNWANLPRWAISAVALRCLPFRVSPDSTVIFSDPEGTSLAVWLLWMISDKEHVRGEDKSTRNMVLNSVLPLIGRGYQHPSVYAPDAHFYLPLCKDHDKLTCFPGPVAPVSIVRYYGRQLRLAVPPLTAAALLNFVVRREARQDNTSLQISNLPATRQEAIARGFPSPSLTQEDIREFHYHTRTHYFKQQLNDGGTLSEQLDKEWFRMASCHDIWAIERPLRGVVYSLGTLVGDWCGRILVPDPRAYLNHHIPPTALGMSHERIACRFEEHHCLRFNEPLVAPACPTCFGGEDILNAWLPRDLRVVRKANGLQIFDHSTGKDTWYETYHPDRAEPYSTTACLPLLGESRLDHRDVLPSSTLGDANPLDEYEEYIEETLSGVQDIIITGETSVKQGEAWGHYSYIGRVRQWDGLVVLLRIPVRDLYASRLLSHHLILRRGRAIFKGYVHGQSLVGRWRDTTTDMQAVGYEGGFVLCRQDE</sequence>